<sequence>MFQTYQTKLKNEMIVLPSKKTATVFTYLNHYAQFFGMLERKLFVDLYIRKKNSNELKKRYCAVYEITSRQYNSIKNQLDGLVKSLVGKRKFDIEELKDKIKSTEELIQKKMVPKEKAHASLLKMKGNEVTFLKKVKNYRSLRNYIHQKKRKLYRMQLKLEKLMQDASHGIIRLCFGSSKLFHKQFHLTQNNLTFDQWKMRWREARASQFTFIGSKDETFGNQTCTYDTNNNLRIRVSAKDEKVFGKYVVISHVSFPYGQEKLDIAKIPTIGYSKGKGKKTTYYRALTSKFIRKEGKWYLYMTVDVDMPTIQTVGNNGYIGVDFNVNFLAVTEVDRFGNYLHSFHVPFQAYHVSSEQAKQSLSNALKVVVDYALAKQKPIAREELNFQKKKLQLKQLSKKQAKMLSGFPYSNYKEMLNAKCKKAGVDIKAINPAYTSQIGQHKFMKMYGISSHQSAAMVIARKAMRFNKLEKVPASHLLTGNKRKIVSKKRFLQWKEVTKQWKKYSFHQKNYLLYKTS</sequence>
<accession>A0ABU8F7J6</accession>
<evidence type="ECO:0000256" key="1">
    <source>
        <dbReference type="ARBA" id="ARBA00023125"/>
    </source>
</evidence>
<keyword evidence="1" id="KW-0238">DNA-binding</keyword>
<evidence type="ECO:0000313" key="3">
    <source>
        <dbReference type="Proteomes" id="UP001364890"/>
    </source>
</evidence>
<reference evidence="2 3" key="1">
    <citation type="submission" date="2024-01" db="EMBL/GenBank/DDBJ databases">
        <title>Seven novel Bacillus-like species.</title>
        <authorList>
            <person name="Liu G."/>
        </authorList>
    </citation>
    <scope>NUCLEOTIDE SEQUENCE [LARGE SCALE GENOMIC DNA]</scope>
    <source>
        <strain evidence="2 3">FJAT-51614</strain>
    </source>
</reference>
<evidence type="ECO:0000313" key="2">
    <source>
        <dbReference type="EMBL" id="MEI4770930.1"/>
    </source>
</evidence>
<dbReference type="NCBIfam" id="TIGR01766">
    <property type="entry name" value="IS200/IS605 family accessory protein TnpB-like domain"/>
    <property type="match status" value="1"/>
</dbReference>
<dbReference type="InterPro" id="IPR010095">
    <property type="entry name" value="Cas12f1-like_TNB"/>
</dbReference>
<keyword evidence="3" id="KW-1185">Reference proteome</keyword>
<comment type="caution">
    <text evidence="2">The sequence shown here is derived from an EMBL/GenBank/DDBJ whole genome shotgun (WGS) entry which is preliminary data.</text>
</comment>
<name>A0ABU8F7J6_9BACI</name>
<dbReference type="EMBL" id="JBAWSY010000013">
    <property type="protein sequence ID" value="MEI4770930.1"/>
    <property type="molecule type" value="Genomic_DNA"/>
</dbReference>
<dbReference type="Proteomes" id="UP001364890">
    <property type="component" value="Unassembled WGS sequence"/>
</dbReference>
<proteinExistence type="predicted"/>
<dbReference type="RefSeq" id="WP_336498498.1">
    <property type="nucleotide sequence ID" value="NZ_JBAWSY010000013.1"/>
</dbReference>
<organism evidence="2 3">
    <name type="scientific">Psychrobacillus mangrovi</name>
    <dbReference type="NCBI Taxonomy" id="3117745"/>
    <lineage>
        <taxon>Bacteria</taxon>
        <taxon>Bacillati</taxon>
        <taxon>Bacillota</taxon>
        <taxon>Bacilli</taxon>
        <taxon>Bacillales</taxon>
        <taxon>Bacillaceae</taxon>
        <taxon>Psychrobacillus</taxon>
    </lineage>
</organism>
<gene>
    <name evidence="2" type="ORF">WAX74_15005</name>
</gene>
<protein>
    <submittedName>
        <fullName evidence="2">IS200/IS605 family accessory protein TnpB-related protein</fullName>
    </submittedName>
</protein>